<evidence type="ECO:0000256" key="7">
    <source>
        <dbReference type="PROSITE-ProRule" id="PRU00042"/>
    </source>
</evidence>
<keyword evidence="1" id="KW-0479">Metal-binding</keyword>
<dbReference type="PANTHER" id="PTHR45988:SF18">
    <property type="entry name" value="C2H2-TYPE ZINC FINGER FAMILY PROTEIN"/>
    <property type="match status" value="1"/>
</dbReference>
<name>A0A6P4DWQ3_ARADU</name>
<feature type="domain" description="C2H2-type" evidence="9">
    <location>
        <begin position="99"/>
        <end position="126"/>
    </location>
</feature>
<dbReference type="GO" id="GO:0003700">
    <property type="term" value="F:DNA-binding transcription factor activity"/>
    <property type="evidence" value="ECO:0007669"/>
    <property type="project" value="InterPro"/>
</dbReference>
<evidence type="ECO:0000256" key="8">
    <source>
        <dbReference type="SAM" id="MobiDB-lite"/>
    </source>
</evidence>
<keyword evidence="10" id="KW-1185">Reference proteome</keyword>
<keyword evidence="5" id="KW-0805">Transcription regulation</keyword>
<dbReference type="InterPro" id="IPR036236">
    <property type="entry name" value="Znf_C2H2_sf"/>
</dbReference>
<evidence type="ECO:0000259" key="9">
    <source>
        <dbReference type="PROSITE" id="PS50157"/>
    </source>
</evidence>
<dbReference type="PROSITE" id="PS00028">
    <property type="entry name" value="ZINC_FINGER_C2H2_1"/>
    <property type="match status" value="3"/>
</dbReference>
<dbReference type="RefSeq" id="XP_015973428.1">
    <property type="nucleotide sequence ID" value="XM_016117942.3"/>
</dbReference>
<dbReference type="GO" id="GO:0000976">
    <property type="term" value="F:transcription cis-regulatory region binding"/>
    <property type="evidence" value="ECO:0007669"/>
    <property type="project" value="TreeGrafter"/>
</dbReference>
<evidence type="ECO:0000256" key="2">
    <source>
        <dbReference type="ARBA" id="ARBA00022737"/>
    </source>
</evidence>
<feature type="region of interest" description="Disordered" evidence="8">
    <location>
        <begin position="1"/>
        <end position="30"/>
    </location>
</feature>
<evidence type="ECO:0000313" key="10">
    <source>
        <dbReference type="Proteomes" id="UP000515211"/>
    </source>
</evidence>
<keyword evidence="3 7" id="KW-0863">Zinc-finger</keyword>
<feature type="compositionally biased region" description="Basic and acidic residues" evidence="8">
    <location>
        <begin position="308"/>
        <end position="319"/>
    </location>
</feature>
<organism evidence="10 11">
    <name type="scientific">Arachis duranensis</name>
    <name type="common">Wild peanut</name>
    <dbReference type="NCBI Taxonomy" id="130453"/>
    <lineage>
        <taxon>Eukaryota</taxon>
        <taxon>Viridiplantae</taxon>
        <taxon>Streptophyta</taxon>
        <taxon>Embryophyta</taxon>
        <taxon>Tracheophyta</taxon>
        <taxon>Spermatophyta</taxon>
        <taxon>Magnoliopsida</taxon>
        <taxon>eudicotyledons</taxon>
        <taxon>Gunneridae</taxon>
        <taxon>Pentapetalae</taxon>
        <taxon>rosids</taxon>
        <taxon>fabids</taxon>
        <taxon>Fabales</taxon>
        <taxon>Fabaceae</taxon>
        <taxon>Papilionoideae</taxon>
        <taxon>50 kb inversion clade</taxon>
        <taxon>dalbergioids sensu lato</taxon>
        <taxon>Dalbergieae</taxon>
        <taxon>Pterocarpus clade</taxon>
        <taxon>Arachis</taxon>
    </lineage>
</organism>
<dbReference type="GO" id="GO:0005634">
    <property type="term" value="C:nucleus"/>
    <property type="evidence" value="ECO:0007669"/>
    <property type="project" value="TreeGrafter"/>
</dbReference>
<dbReference type="GeneID" id="107496635"/>
<dbReference type="Gene3D" id="3.30.160.60">
    <property type="entry name" value="Classic Zinc Finger"/>
    <property type="match status" value="2"/>
</dbReference>
<proteinExistence type="predicted"/>
<feature type="compositionally biased region" description="Basic and acidic residues" evidence="8">
    <location>
        <begin position="15"/>
        <end position="25"/>
    </location>
</feature>
<feature type="region of interest" description="Disordered" evidence="8">
    <location>
        <begin position="293"/>
        <end position="355"/>
    </location>
</feature>
<dbReference type="PANTHER" id="PTHR45988">
    <property type="entry name" value="C2H2 TYPE ZINC FINGER TRANSCRIPTION FACTOR FAMILY-RELATED"/>
    <property type="match status" value="1"/>
</dbReference>
<evidence type="ECO:0000256" key="4">
    <source>
        <dbReference type="ARBA" id="ARBA00022833"/>
    </source>
</evidence>
<evidence type="ECO:0000313" key="11">
    <source>
        <dbReference type="RefSeq" id="XP_015973428.1"/>
    </source>
</evidence>
<keyword evidence="6" id="KW-0804">Transcription</keyword>
<dbReference type="SMART" id="SM00355">
    <property type="entry name" value="ZnF_C2H2"/>
    <property type="match status" value="3"/>
</dbReference>
<evidence type="ECO:0000256" key="5">
    <source>
        <dbReference type="ARBA" id="ARBA00023015"/>
    </source>
</evidence>
<dbReference type="Proteomes" id="UP000515211">
    <property type="component" value="Chromosome 7"/>
</dbReference>
<feature type="compositionally biased region" description="Low complexity" evidence="8">
    <location>
        <begin position="1"/>
        <end position="12"/>
    </location>
</feature>
<evidence type="ECO:0000256" key="3">
    <source>
        <dbReference type="ARBA" id="ARBA00022771"/>
    </source>
</evidence>
<feature type="compositionally biased region" description="Basic residues" evidence="8">
    <location>
        <begin position="293"/>
        <end position="307"/>
    </location>
</feature>
<evidence type="ECO:0000256" key="6">
    <source>
        <dbReference type="ARBA" id="ARBA00023163"/>
    </source>
</evidence>
<dbReference type="InterPro" id="IPR013087">
    <property type="entry name" value="Znf_C2H2_type"/>
</dbReference>
<dbReference type="GO" id="GO:0008270">
    <property type="term" value="F:zinc ion binding"/>
    <property type="evidence" value="ECO:0007669"/>
    <property type="project" value="UniProtKB-KW"/>
</dbReference>
<gene>
    <name evidence="11" type="primary">LOC107496635</name>
</gene>
<keyword evidence="4" id="KW-0862">Zinc</keyword>
<reference evidence="10" key="1">
    <citation type="journal article" date="2016" name="Nat. Genet.">
        <title>The genome sequences of Arachis duranensis and Arachis ipaensis, the diploid ancestors of cultivated peanut.</title>
        <authorList>
            <person name="Bertioli D.J."/>
            <person name="Cannon S.B."/>
            <person name="Froenicke L."/>
            <person name="Huang G."/>
            <person name="Farmer A.D."/>
            <person name="Cannon E.K."/>
            <person name="Liu X."/>
            <person name="Gao D."/>
            <person name="Clevenger J."/>
            <person name="Dash S."/>
            <person name="Ren L."/>
            <person name="Moretzsohn M.C."/>
            <person name="Shirasawa K."/>
            <person name="Huang W."/>
            <person name="Vidigal B."/>
            <person name="Abernathy B."/>
            <person name="Chu Y."/>
            <person name="Niederhuth C.E."/>
            <person name="Umale P."/>
            <person name="Araujo A.C."/>
            <person name="Kozik A."/>
            <person name="Kim K.D."/>
            <person name="Burow M.D."/>
            <person name="Varshney R.K."/>
            <person name="Wang X."/>
            <person name="Zhang X."/>
            <person name="Barkley N."/>
            <person name="Guimaraes P.M."/>
            <person name="Isobe S."/>
            <person name="Guo B."/>
            <person name="Liao B."/>
            <person name="Stalker H.T."/>
            <person name="Schmitz R.J."/>
            <person name="Scheffler B.E."/>
            <person name="Leal-Bertioli S.C."/>
            <person name="Xun X."/>
            <person name="Jackson S.A."/>
            <person name="Michelmore R."/>
            <person name="Ozias-Akins P."/>
        </authorList>
    </citation>
    <scope>NUCLEOTIDE SEQUENCE [LARGE SCALE GENOMIC DNA]</scope>
    <source>
        <strain evidence="10">cv. V14167</strain>
    </source>
</reference>
<reference evidence="11" key="2">
    <citation type="submission" date="2025-08" db="UniProtKB">
        <authorList>
            <consortium name="RefSeq"/>
        </authorList>
    </citation>
    <scope>IDENTIFICATION</scope>
    <source>
        <tissue evidence="11">Whole plant</tissue>
    </source>
</reference>
<dbReference type="AlphaFoldDB" id="A0A6P4DWQ3"/>
<dbReference type="KEGG" id="adu:107496635"/>
<accession>A0A6P4DWQ3</accession>
<feature type="domain" description="C2H2-type" evidence="9">
    <location>
        <begin position="277"/>
        <end position="304"/>
    </location>
</feature>
<keyword evidence="2" id="KW-0677">Repeat</keyword>
<dbReference type="InterPro" id="IPR044653">
    <property type="entry name" value="AZF1/2/3-like"/>
</dbReference>
<dbReference type="OrthoDB" id="6077919at2759"/>
<dbReference type="Pfam" id="PF13912">
    <property type="entry name" value="zf-C2H2_6"/>
    <property type="match status" value="3"/>
</dbReference>
<dbReference type="PROSITE" id="PS50157">
    <property type="entry name" value="ZINC_FINGER_C2H2_2"/>
    <property type="match status" value="3"/>
</dbReference>
<protein>
    <submittedName>
        <fullName evidence="11">Uncharacterized protein LOC107496635</fullName>
    </submittedName>
</protein>
<feature type="compositionally biased region" description="Polar residues" evidence="8">
    <location>
        <begin position="345"/>
        <end position="355"/>
    </location>
</feature>
<feature type="domain" description="C2H2-type" evidence="9">
    <location>
        <begin position="33"/>
        <end position="55"/>
    </location>
</feature>
<sequence length="355" mass="39973">MNGSASSSSSPSKKIKVEKTEDTNEKPVTPPMRECEFCGKKFSSGKALGGHKRFHLQLLRKERESANKLAVTSDHYGGGDDRGSNIKLLSSLDSPNKKLLCYLCNKEFLSEKSLFGHMRSHPGREWKGIHPPNDDDNGLMEPVAVSPITSSSSPSIDISKSLPPSWLKTGIRGKKGIFDEILEGVVAVMDDKSHENNKSSFDLQNRGKIEHDYGDREKEKEGDLVKEGCNLKKRKRILSNNMNDETTTNKKNTKLIVRLKTRPQYEEDNVAEDEKGFQCNICDEYFATIQSLRGHRSNHNKEKKSKSHKDDGDDNEQIRYLENTTEESSEPSSKILREFDLNELPENNNIEDGGS</sequence>
<evidence type="ECO:0000256" key="1">
    <source>
        <dbReference type="ARBA" id="ARBA00022723"/>
    </source>
</evidence>
<dbReference type="SUPFAM" id="SSF57667">
    <property type="entry name" value="beta-beta-alpha zinc fingers"/>
    <property type="match status" value="1"/>
</dbReference>